<evidence type="ECO:0000256" key="3">
    <source>
        <dbReference type="ARBA" id="ARBA00022737"/>
    </source>
</evidence>
<dbReference type="InterPro" id="IPR013164">
    <property type="entry name" value="Cadherin_N"/>
</dbReference>
<evidence type="ECO:0000256" key="8">
    <source>
        <dbReference type="ARBA" id="ARBA00023180"/>
    </source>
</evidence>
<evidence type="ECO:0000259" key="11">
    <source>
        <dbReference type="PROSITE" id="PS50268"/>
    </source>
</evidence>
<evidence type="ECO:0000256" key="4">
    <source>
        <dbReference type="ARBA" id="ARBA00022837"/>
    </source>
</evidence>
<name>A0A8C7WUL8_9TELE</name>
<evidence type="ECO:0000256" key="2">
    <source>
        <dbReference type="ARBA" id="ARBA00022692"/>
    </source>
</evidence>
<evidence type="ECO:0000256" key="10">
    <source>
        <dbReference type="SAM" id="SignalP"/>
    </source>
</evidence>
<reference evidence="12" key="1">
    <citation type="submission" date="2025-08" db="UniProtKB">
        <authorList>
            <consortium name="Ensembl"/>
        </authorList>
    </citation>
    <scope>IDENTIFICATION</scope>
</reference>
<keyword evidence="4 9" id="KW-0106">Calcium</keyword>
<evidence type="ECO:0000256" key="7">
    <source>
        <dbReference type="ARBA" id="ARBA00023136"/>
    </source>
</evidence>
<dbReference type="AlphaFoldDB" id="A0A8C7WUL8"/>
<dbReference type="GeneTree" id="ENSGT00940000164468"/>
<evidence type="ECO:0000256" key="5">
    <source>
        <dbReference type="ARBA" id="ARBA00022889"/>
    </source>
</evidence>
<evidence type="ECO:0000256" key="6">
    <source>
        <dbReference type="ARBA" id="ARBA00022989"/>
    </source>
</evidence>
<feature type="domain" description="Cadherin" evidence="11">
    <location>
        <begin position="76"/>
        <end position="90"/>
    </location>
</feature>
<dbReference type="PANTHER" id="PTHR24028">
    <property type="entry name" value="CADHERIN-87A"/>
    <property type="match status" value="1"/>
</dbReference>
<keyword evidence="13" id="KW-1185">Reference proteome</keyword>
<dbReference type="PRINTS" id="PR00205">
    <property type="entry name" value="CADHERIN"/>
</dbReference>
<keyword evidence="7" id="KW-0472">Membrane</keyword>
<dbReference type="PROSITE" id="PS50268">
    <property type="entry name" value="CADHERIN_2"/>
    <property type="match status" value="1"/>
</dbReference>
<keyword evidence="6" id="KW-1133">Transmembrane helix</keyword>
<protein>
    <recommendedName>
        <fullName evidence="11">Cadherin domain-containing protein</fullName>
    </recommendedName>
</protein>
<keyword evidence="3" id="KW-0677">Repeat</keyword>
<dbReference type="InterPro" id="IPR015919">
    <property type="entry name" value="Cadherin-like_sf"/>
</dbReference>
<dbReference type="Pfam" id="PF08266">
    <property type="entry name" value="Cadherin_2"/>
    <property type="match status" value="1"/>
</dbReference>
<feature type="signal peptide" evidence="10">
    <location>
        <begin position="1"/>
        <end position="26"/>
    </location>
</feature>
<dbReference type="InterPro" id="IPR050174">
    <property type="entry name" value="Protocadherin/Cadherin-CA"/>
</dbReference>
<feature type="chain" id="PRO_5034590450" description="Cadherin domain-containing protein" evidence="10">
    <location>
        <begin position="27"/>
        <end position="112"/>
    </location>
</feature>
<dbReference type="SUPFAM" id="SSF49313">
    <property type="entry name" value="Cadherin-like"/>
    <property type="match status" value="1"/>
</dbReference>
<keyword evidence="8" id="KW-0325">Glycoprotein</keyword>
<comment type="subcellular location">
    <subcellularLocation>
        <location evidence="1">Membrane</location>
        <topology evidence="1">Single-pass membrane protein</topology>
    </subcellularLocation>
</comment>
<keyword evidence="2" id="KW-0812">Transmembrane</keyword>
<dbReference type="GO" id="GO:0005886">
    <property type="term" value="C:plasma membrane"/>
    <property type="evidence" value="ECO:0007669"/>
    <property type="project" value="InterPro"/>
</dbReference>
<evidence type="ECO:0000256" key="1">
    <source>
        <dbReference type="ARBA" id="ARBA00004167"/>
    </source>
</evidence>
<dbReference type="InterPro" id="IPR020894">
    <property type="entry name" value="Cadherin_CS"/>
</dbReference>
<keyword evidence="5" id="KW-0130">Cell adhesion</keyword>
<dbReference type="GO" id="GO:0005509">
    <property type="term" value="F:calcium ion binding"/>
    <property type="evidence" value="ECO:0007669"/>
    <property type="project" value="UniProtKB-UniRule"/>
</dbReference>
<dbReference type="PANTHER" id="PTHR24028:SF296">
    <property type="entry name" value="PROTOCADHERIN 1 GAMMA 11 PRECURSOR-RELATED"/>
    <property type="match status" value="1"/>
</dbReference>
<sequence length="112" mass="12400">MPTFFRREKRQELLLFSVLFLPSVVGQVSYTVPEEMQTGSLIGNVAHDLGLDVKRLKSGNGRIYSGDSRNYVELNILITVLDVNDNAPVFTQPVYKATVAENALKDSVVVSV</sequence>
<dbReference type="PROSITE" id="PS00232">
    <property type="entry name" value="CADHERIN_1"/>
    <property type="match status" value="1"/>
</dbReference>
<accession>A0A8C7WUL8</accession>
<reference evidence="12" key="2">
    <citation type="submission" date="2025-09" db="UniProtKB">
        <authorList>
            <consortium name="Ensembl"/>
        </authorList>
    </citation>
    <scope>IDENTIFICATION</scope>
</reference>
<dbReference type="Proteomes" id="UP000694383">
    <property type="component" value="Unplaced"/>
</dbReference>
<dbReference type="Ensembl" id="ENSOSIT00000003867.1">
    <property type="protein sequence ID" value="ENSOSIP00000003609.1"/>
    <property type="gene ID" value="ENSOSIG00000002406.1"/>
</dbReference>
<dbReference type="Gene3D" id="2.60.40.60">
    <property type="entry name" value="Cadherins"/>
    <property type="match status" value="2"/>
</dbReference>
<dbReference type="InterPro" id="IPR002126">
    <property type="entry name" value="Cadherin-like_dom"/>
</dbReference>
<dbReference type="GO" id="GO:0009653">
    <property type="term" value="P:anatomical structure morphogenesis"/>
    <property type="evidence" value="ECO:0007669"/>
    <property type="project" value="UniProtKB-ARBA"/>
</dbReference>
<evidence type="ECO:0000313" key="12">
    <source>
        <dbReference type="Ensembl" id="ENSOSIP00000003609.1"/>
    </source>
</evidence>
<dbReference type="GO" id="GO:0007156">
    <property type="term" value="P:homophilic cell adhesion via plasma membrane adhesion molecules"/>
    <property type="evidence" value="ECO:0007669"/>
    <property type="project" value="InterPro"/>
</dbReference>
<proteinExistence type="predicted"/>
<evidence type="ECO:0000256" key="9">
    <source>
        <dbReference type="PROSITE-ProRule" id="PRU00043"/>
    </source>
</evidence>
<organism evidence="12 13">
    <name type="scientific">Oryzias sinensis</name>
    <name type="common">Chinese medaka</name>
    <dbReference type="NCBI Taxonomy" id="183150"/>
    <lineage>
        <taxon>Eukaryota</taxon>
        <taxon>Metazoa</taxon>
        <taxon>Chordata</taxon>
        <taxon>Craniata</taxon>
        <taxon>Vertebrata</taxon>
        <taxon>Euteleostomi</taxon>
        <taxon>Actinopterygii</taxon>
        <taxon>Neopterygii</taxon>
        <taxon>Teleostei</taxon>
        <taxon>Neoteleostei</taxon>
        <taxon>Acanthomorphata</taxon>
        <taxon>Ovalentaria</taxon>
        <taxon>Atherinomorphae</taxon>
        <taxon>Beloniformes</taxon>
        <taxon>Adrianichthyidae</taxon>
        <taxon>Oryziinae</taxon>
        <taxon>Oryzias</taxon>
    </lineage>
</organism>
<evidence type="ECO:0000313" key="13">
    <source>
        <dbReference type="Proteomes" id="UP000694383"/>
    </source>
</evidence>
<keyword evidence="10" id="KW-0732">Signal</keyword>